<dbReference type="EnsemblMetazoa" id="XM_050641947.1">
    <property type="protein sequence ID" value="XP_050497904.1"/>
    <property type="gene ID" value="LOC126879054"/>
</dbReference>
<evidence type="ECO:0000256" key="5">
    <source>
        <dbReference type="ARBA" id="ARBA00022723"/>
    </source>
</evidence>
<dbReference type="InterPro" id="IPR036770">
    <property type="entry name" value="Ankyrin_rpt-contain_sf"/>
</dbReference>
<keyword evidence="12" id="KW-0175">Coiled coil</keyword>
<feature type="region of interest" description="Disordered" evidence="15">
    <location>
        <begin position="417"/>
        <end position="440"/>
    </location>
</feature>
<feature type="region of interest" description="Disordered" evidence="15">
    <location>
        <begin position="230"/>
        <end position="249"/>
    </location>
</feature>
<dbReference type="RefSeq" id="XP_050497904.1">
    <property type="nucleotide sequence ID" value="XM_050641947.1"/>
</dbReference>
<dbReference type="PROSITE" id="PS52044">
    <property type="entry name" value="VLRF1"/>
    <property type="match status" value="1"/>
</dbReference>
<feature type="region of interest" description="Disordered" evidence="15">
    <location>
        <begin position="577"/>
        <end position="597"/>
    </location>
</feature>
<keyword evidence="8" id="KW-0863">Zinc-finger</keyword>
<evidence type="ECO:0000256" key="8">
    <source>
        <dbReference type="ARBA" id="ARBA00022771"/>
    </source>
</evidence>
<dbReference type="Pfam" id="PF18826">
    <property type="entry name" value="bVLRF1"/>
    <property type="match status" value="1"/>
</dbReference>
<dbReference type="PROSITE" id="PS50297">
    <property type="entry name" value="ANK_REP_REGION"/>
    <property type="match status" value="1"/>
</dbReference>
<reference evidence="17" key="1">
    <citation type="submission" date="2025-05" db="UniProtKB">
        <authorList>
            <consortium name="EnsemblMetazoa"/>
        </authorList>
    </citation>
    <scope>IDENTIFICATION</scope>
</reference>
<dbReference type="PROSITE" id="PS50088">
    <property type="entry name" value="ANK_REPEAT"/>
    <property type="match status" value="1"/>
</dbReference>
<dbReference type="Gene3D" id="1.25.40.20">
    <property type="entry name" value="Ankyrin repeat-containing domain"/>
    <property type="match status" value="1"/>
</dbReference>
<evidence type="ECO:0000313" key="18">
    <source>
        <dbReference type="Proteomes" id="UP001652700"/>
    </source>
</evidence>
<feature type="compositionally biased region" description="Basic and acidic residues" evidence="15">
    <location>
        <begin position="582"/>
        <end position="597"/>
    </location>
</feature>
<comment type="domain">
    <text evidence="14">The VLRF1 domain mediates binding to the 60S ribosomal subunit.</text>
</comment>
<keyword evidence="4 14" id="KW-0540">Nuclease</keyword>
<evidence type="ECO:0000256" key="9">
    <source>
        <dbReference type="ARBA" id="ARBA00022801"/>
    </source>
</evidence>
<keyword evidence="9 14" id="KW-0378">Hydrolase</keyword>
<dbReference type="Proteomes" id="UP001652700">
    <property type="component" value="Unplaced"/>
</dbReference>
<feature type="region of interest" description="Disordered" evidence="15">
    <location>
        <begin position="365"/>
        <end position="393"/>
    </location>
</feature>
<evidence type="ECO:0000256" key="6">
    <source>
        <dbReference type="ARBA" id="ARBA00022737"/>
    </source>
</evidence>
<dbReference type="GeneID" id="126879054"/>
<proteinExistence type="inferred from homology"/>
<dbReference type="InterPro" id="IPR041540">
    <property type="entry name" value="VATC"/>
</dbReference>
<keyword evidence="11 13" id="KW-0040">ANK repeat</keyword>
<dbReference type="PANTHER" id="PTHR16036:SF2">
    <property type="entry name" value="TRNA ENDONUCLEASE ANKZF1"/>
    <property type="match status" value="1"/>
</dbReference>
<evidence type="ECO:0000256" key="3">
    <source>
        <dbReference type="ARBA" id="ARBA00022490"/>
    </source>
</evidence>
<keyword evidence="10" id="KW-0862">Zinc</keyword>
<comment type="subcellular location">
    <subcellularLocation>
        <location evidence="1">Cytoplasm</location>
    </subcellularLocation>
</comment>
<evidence type="ECO:0000256" key="12">
    <source>
        <dbReference type="ARBA" id="ARBA00023054"/>
    </source>
</evidence>
<comment type="similarity">
    <text evidence="2 14">Belongs to the ANKZF1/VMS1 family.</text>
</comment>
<sequence>MSVSYVTDQLLQRLTSYINKGLPNILNMETTSVFSEAFKNIIGDVVTTVQLEGNEKEIKRDSSPADEWSSSNDKKSCSYCRIEFPDSQLQREHYKLDWHRYNLKQSLFSRPPITEEDFSVKTGNDDLSSISGSDSEKEDTLDTYATAQGKIFLKNKSNQVISLYKCLMLDRKEEISESVILNRLKNCVTNQQWTILMLGGGHFAGAVFKGNEPILHKTFHCYTVRAGQGGSQGARDNKSGGSQPKSAGASLRRYNETALVQHVKSIVETWKTEIENSSLIMYRAAGPYNRGVLFGGSTPLLDRTNPKLRTIPFSTRRATFTELKRVHQLLTTVNVYDSLETATKNFSKQVAPDVDAKRNKVRTSCINRAKSRETVERPLPTEHLSSDSESETDQIYLSTNDQEISFHSLKEFEDSLTPEQRKKLAKKKKPKKSKSKKLKELEDSNKKELISVISNGQVEKLKILLDNYLQISEEPEVEKNSQDFINKVVDESQNTLLHVAAQKEQIDMVNFLLNNDANPCLKNKAQLTAYTCTQSKEVRECLRQFSRDNPDKYNYNKAQIPVNALTNEELADKKKAMRKVKREKEKEKKKENDIKRKEEEQKERFLKLSDREKRALAAERRILNQKGVVTKRCFLCGADIAGKVPFEYLQNLFCSIDCLKAHRLQHPIVLS</sequence>
<feature type="region of interest" description="Disordered" evidence="15">
    <location>
        <begin position="55"/>
        <end position="74"/>
    </location>
</feature>
<keyword evidence="6" id="KW-0677">Repeat</keyword>
<keyword evidence="18" id="KW-1185">Reference proteome</keyword>
<feature type="domain" description="VLRF1" evidence="16">
    <location>
        <begin position="189"/>
        <end position="333"/>
    </location>
</feature>
<feature type="compositionally biased region" description="Basic and acidic residues" evidence="15">
    <location>
        <begin position="370"/>
        <end position="386"/>
    </location>
</feature>
<evidence type="ECO:0000256" key="11">
    <source>
        <dbReference type="ARBA" id="ARBA00023043"/>
    </source>
</evidence>
<keyword evidence="3 14" id="KW-0963">Cytoplasm</keyword>
<evidence type="ECO:0000256" key="1">
    <source>
        <dbReference type="ARBA" id="ARBA00004496"/>
    </source>
</evidence>
<name>A0ABM5JIY7_DIAVI</name>
<evidence type="ECO:0000256" key="13">
    <source>
        <dbReference type="PROSITE-ProRule" id="PRU00023"/>
    </source>
</evidence>
<evidence type="ECO:0000256" key="2">
    <source>
        <dbReference type="ARBA" id="ARBA00009262"/>
    </source>
</evidence>
<keyword evidence="5" id="KW-0479">Metal-binding</keyword>
<evidence type="ECO:0000313" key="17">
    <source>
        <dbReference type="EnsemblMetazoa" id="XP_050497904.1"/>
    </source>
</evidence>
<dbReference type="PANTHER" id="PTHR16036">
    <property type="entry name" value="ANKYRIN REPEAT AND ZINC FINGER DOMAIN-CONTAINING PROTEIN 1"/>
    <property type="match status" value="1"/>
</dbReference>
<accession>A0ABM5JIY7</accession>
<dbReference type="InterPro" id="IPR002110">
    <property type="entry name" value="Ankyrin_rpt"/>
</dbReference>
<dbReference type="SUPFAM" id="SSF48403">
    <property type="entry name" value="Ankyrin repeat"/>
    <property type="match status" value="1"/>
</dbReference>
<organism evidence="17 18">
    <name type="scientific">Diabrotica virgifera virgifera</name>
    <name type="common">western corn rootworm</name>
    <dbReference type="NCBI Taxonomy" id="50390"/>
    <lineage>
        <taxon>Eukaryota</taxon>
        <taxon>Metazoa</taxon>
        <taxon>Ecdysozoa</taxon>
        <taxon>Arthropoda</taxon>
        <taxon>Hexapoda</taxon>
        <taxon>Insecta</taxon>
        <taxon>Pterygota</taxon>
        <taxon>Neoptera</taxon>
        <taxon>Endopterygota</taxon>
        <taxon>Coleoptera</taxon>
        <taxon>Polyphaga</taxon>
        <taxon>Cucujiformia</taxon>
        <taxon>Chrysomeloidea</taxon>
        <taxon>Chrysomelidae</taxon>
        <taxon>Galerucinae</taxon>
        <taxon>Diabroticina</taxon>
        <taxon>Diabroticites</taxon>
        <taxon>Diabrotica</taxon>
    </lineage>
</organism>
<dbReference type="Pfam" id="PF18716">
    <property type="entry name" value="VATC"/>
    <property type="match status" value="1"/>
</dbReference>
<dbReference type="SMART" id="SM00248">
    <property type="entry name" value="ANK"/>
    <property type="match status" value="2"/>
</dbReference>
<feature type="repeat" description="ANK" evidence="13">
    <location>
        <begin position="492"/>
        <end position="524"/>
    </location>
</feature>
<keyword evidence="7 14" id="KW-0255">Endonuclease</keyword>
<evidence type="ECO:0000256" key="14">
    <source>
        <dbReference type="PROSITE-ProRule" id="PRU01389"/>
    </source>
</evidence>
<evidence type="ECO:0000256" key="15">
    <source>
        <dbReference type="SAM" id="MobiDB-lite"/>
    </source>
</evidence>
<feature type="compositionally biased region" description="Basic residues" evidence="15">
    <location>
        <begin position="423"/>
        <end position="437"/>
    </location>
</feature>
<evidence type="ECO:0000256" key="10">
    <source>
        <dbReference type="ARBA" id="ARBA00022833"/>
    </source>
</evidence>
<dbReference type="Pfam" id="PF12796">
    <property type="entry name" value="Ank_2"/>
    <property type="match status" value="1"/>
</dbReference>
<evidence type="ECO:0000256" key="4">
    <source>
        <dbReference type="ARBA" id="ARBA00022722"/>
    </source>
</evidence>
<dbReference type="InterPro" id="IPR041175">
    <property type="entry name" value="VLRF1/Vms1"/>
</dbReference>
<dbReference type="InterPro" id="IPR047139">
    <property type="entry name" value="ANKZ1/VMS1"/>
</dbReference>
<evidence type="ECO:0000259" key="16">
    <source>
        <dbReference type="PROSITE" id="PS52044"/>
    </source>
</evidence>
<evidence type="ECO:0000256" key="7">
    <source>
        <dbReference type="ARBA" id="ARBA00022759"/>
    </source>
</evidence>
<protein>
    <recommendedName>
        <fullName evidence="16">VLRF1 domain-containing protein</fullName>
    </recommendedName>
</protein>
<feature type="active site" evidence="14">
    <location>
        <position position="232"/>
    </location>
</feature>